<organism evidence="6 7">
    <name type="scientific">Trichloromonas acetexigens</name>
    <dbReference type="NCBI Taxonomy" id="38815"/>
    <lineage>
        <taxon>Bacteria</taxon>
        <taxon>Pseudomonadati</taxon>
        <taxon>Thermodesulfobacteriota</taxon>
        <taxon>Desulfuromonadia</taxon>
        <taxon>Desulfuromonadales</taxon>
        <taxon>Trichloromonadaceae</taxon>
        <taxon>Trichloromonas</taxon>
    </lineage>
</organism>
<gene>
    <name evidence="6" type="ORF">FL622_08350</name>
</gene>
<dbReference type="GO" id="GO:0042254">
    <property type="term" value="P:ribosome biogenesis"/>
    <property type="evidence" value="ECO:0007669"/>
    <property type="project" value="UniProtKB-KW"/>
</dbReference>
<evidence type="ECO:0000256" key="4">
    <source>
        <dbReference type="ARBA" id="ARBA00022884"/>
    </source>
</evidence>
<evidence type="ECO:0000256" key="3">
    <source>
        <dbReference type="ARBA" id="ARBA00022730"/>
    </source>
</evidence>
<protein>
    <submittedName>
        <fullName evidence="6">DUF615 domain-containing protein</fullName>
    </submittedName>
</protein>
<dbReference type="NCBIfam" id="NF003593">
    <property type="entry name" value="PRK05255.1-1"/>
    <property type="match status" value="1"/>
</dbReference>
<dbReference type="Pfam" id="PF04751">
    <property type="entry name" value="DarP"/>
    <property type="match status" value="1"/>
</dbReference>
<evidence type="ECO:0000313" key="6">
    <source>
        <dbReference type="EMBL" id="TRO81804.1"/>
    </source>
</evidence>
<dbReference type="Proteomes" id="UP000317155">
    <property type="component" value="Unassembled WGS sequence"/>
</dbReference>
<dbReference type="GO" id="GO:0019843">
    <property type="term" value="F:rRNA binding"/>
    <property type="evidence" value="ECO:0007669"/>
    <property type="project" value="UniProtKB-KW"/>
</dbReference>
<dbReference type="AlphaFoldDB" id="A0A550JF09"/>
<keyword evidence="1" id="KW-0963">Cytoplasm</keyword>
<feature type="region of interest" description="Disordered" evidence="5">
    <location>
        <begin position="1"/>
        <end position="24"/>
    </location>
</feature>
<comment type="caution">
    <text evidence="6">The sequence shown here is derived from an EMBL/GenBank/DDBJ whole genome shotgun (WGS) entry which is preliminary data.</text>
</comment>
<dbReference type="PANTHER" id="PTHR38101:SF1">
    <property type="entry name" value="UPF0307 PROTEIN YJGA"/>
    <property type="match status" value="1"/>
</dbReference>
<keyword evidence="3" id="KW-0699">rRNA-binding</keyword>
<dbReference type="InterPro" id="IPR006839">
    <property type="entry name" value="DarP"/>
</dbReference>
<dbReference type="OrthoDB" id="5402031at2"/>
<evidence type="ECO:0000256" key="1">
    <source>
        <dbReference type="ARBA" id="ARBA00022490"/>
    </source>
</evidence>
<sequence length="175" mass="19592">MSHDEEHEIPQWSGPSRSAKKRAAKAVETVAAQLIELPEATWAKVPAPSELREEIELARRTESHGARKRQMKHLAGVLRRHDEEAAVIQEFLEGLDQVQRQDKEAFHLLEELRDRICDPEQSAAALVEAEGLLPAIDRAGLARLARAVHAGNDRKAYREIFRRLRAASEAAAADD</sequence>
<dbReference type="RefSeq" id="WP_092057631.1">
    <property type="nucleotide sequence ID" value="NZ_FOJJ01000037.1"/>
</dbReference>
<evidence type="ECO:0000256" key="2">
    <source>
        <dbReference type="ARBA" id="ARBA00022517"/>
    </source>
</evidence>
<keyword evidence="4" id="KW-0694">RNA-binding</keyword>
<reference evidence="6 7" key="1">
    <citation type="submission" date="2019-07" db="EMBL/GenBank/DDBJ databases">
        <title>Insights of Desulfuromonas acetexigens electromicrobiology.</title>
        <authorList>
            <person name="Katuri K."/>
            <person name="Sapireddy V."/>
            <person name="Shaw D.R."/>
            <person name="Saikaly P."/>
        </authorList>
    </citation>
    <scope>NUCLEOTIDE SEQUENCE [LARGE SCALE GENOMIC DNA]</scope>
    <source>
        <strain evidence="6 7">2873</strain>
    </source>
</reference>
<dbReference type="CDD" id="cd16331">
    <property type="entry name" value="YjgA-like"/>
    <property type="match status" value="1"/>
</dbReference>
<dbReference type="SUPFAM" id="SSF158710">
    <property type="entry name" value="PSPTO4464-like"/>
    <property type="match status" value="1"/>
</dbReference>
<dbReference type="EMBL" id="VJVV01000005">
    <property type="protein sequence ID" value="TRO81804.1"/>
    <property type="molecule type" value="Genomic_DNA"/>
</dbReference>
<evidence type="ECO:0000313" key="7">
    <source>
        <dbReference type="Proteomes" id="UP000317155"/>
    </source>
</evidence>
<keyword evidence="7" id="KW-1185">Reference proteome</keyword>
<dbReference type="Gene3D" id="1.10.60.30">
    <property type="entry name" value="PSPTO4464-like domains"/>
    <property type="match status" value="2"/>
</dbReference>
<accession>A0A550JF09</accession>
<evidence type="ECO:0000256" key="5">
    <source>
        <dbReference type="SAM" id="MobiDB-lite"/>
    </source>
</evidence>
<name>A0A550JF09_9BACT</name>
<dbReference type="GO" id="GO:0005829">
    <property type="term" value="C:cytosol"/>
    <property type="evidence" value="ECO:0007669"/>
    <property type="project" value="TreeGrafter"/>
</dbReference>
<keyword evidence="2" id="KW-0690">Ribosome biogenesis</keyword>
<dbReference type="InterPro" id="IPR023153">
    <property type="entry name" value="DarP_sf"/>
</dbReference>
<proteinExistence type="predicted"/>
<dbReference type="PANTHER" id="PTHR38101">
    <property type="entry name" value="UPF0307 PROTEIN YJGA"/>
    <property type="match status" value="1"/>
</dbReference>